<dbReference type="SFLD" id="SFLDS00003">
    <property type="entry name" value="Haloacid_Dehalogenase"/>
    <property type="match status" value="1"/>
</dbReference>
<dbReference type="PANTHER" id="PTHR43434:SF1">
    <property type="entry name" value="PHOSPHOGLYCOLATE PHOSPHATASE"/>
    <property type="match status" value="1"/>
</dbReference>
<dbReference type="EMBL" id="JBHXKZ010000001">
    <property type="protein sequence ID" value="MFD4821133.1"/>
    <property type="molecule type" value="Genomic_DNA"/>
</dbReference>
<dbReference type="SUPFAM" id="SSF56784">
    <property type="entry name" value="HAD-like"/>
    <property type="match status" value="1"/>
</dbReference>
<gene>
    <name evidence="1" type="ORF">ACFWOQ_00975</name>
</gene>
<keyword evidence="1" id="KW-0378">Hydrolase</keyword>
<proteinExistence type="predicted"/>
<dbReference type="EC" id="3.-.-.-" evidence="1"/>
<keyword evidence="2" id="KW-1185">Reference proteome</keyword>
<dbReference type="GO" id="GO:0016787">
    <property type="term" value="F:hydrolase activity"/>
    <property type="evidence" value="ECO:0007669"/>
    <property type="project" value="UniProtKB-KW"/>
</dbReference>
<dbReference type="Proteomes" id="UP001598352">
    <property type="component" value="Unassembled WGS sequence"/>
</dbReference>
<sequence>MKLVLWDVDRTLLYVGDTDRRVYREVFREVVGREAERLPARGTGVTMPLAVRALLTANGVAEAEVEELAQRIVDRMPAQLARHRDEMRRSGQLMPGAAAALAAVHRSHGLVPTVLTGNLRESAQIKLDTFSLLEHLNVSVGGFASDNSHRPALVEVAQRRSAAAYECEFHRENSVIIGDSLEDVRTGREGGAKVIGVASGTTSSGQLADAGADHVLPDLMDVELLLNVIDELASSTS</sequence>
<dbReference type="InterPro" id="IPR023198">
    <property type="entry name" value="PGP-like_dom2"/>
</dbReference>
<dbReference type="Gene3D" id="1.10.150.240">
    <property type="entry name" value="Putative phosphatase, domain 2"/>
    <property type="match status" value="1"/>
</dbReference>
<dbReference type="RefSeq" id="WP_382760411.1">
    <property type="nucleotide sequence ID" value="NZ_JBHXKZ010000001.1"/>
</dbReference>
<dbReference type="InterPro" id="IPR023214">
    <property type="entry name" value="HAD_sf"/>
</dbReference>
<accession>A0ABW6ES61</accession>
<dbReference type="PANTHER" id="PTHR43434">
    <property type="entry name" value="PHOSPHOGLYCOLATE PHOSPHATASE"/>
    <property type="match status" value="1"/>
</dbReference>
<dbReference type="SFLD" id="SFLDG01129">
    <property type="entry name" value="C1.5:_HAD__Beta-PGM__Phosphata"/>
    <property type="match status" value="1"/>
</dbReference>
<comment type="caution">
    <text evidence="1">The sequence shown here is derived from an EMBL/GenBank/DDBJ whole genome shotgun (WGS) entry which is preliminary data.</text>
</comment>
<dbReference type="InterPro" id="IPR050155">
    <property type="entry name" value="HAD-like_hydrolase_sf"/>
</dbReference>
<dbReference type="Gene3D" id="3.40.50.1000">
    <property type="entry name" value="HAD superfamily/HAD-like"/>
    <property type="match status" value="1"/>
</dbReference>
<organism evidence="1 2">
    <name type="scientific">Streptomyces rubiginosohelvolus</name>
    <dbReference type="NCBI Taxonomy" id="67362"/>
    <lineage>
        <taxon>Bacteria</taxon>
        <taxon>Bacillati</taxon>
        <taxon>Actinomycetota</taxon>
        <taxon>Actinomycetes</taxon>
        <taxon>Kitasatosporales</taxon>
        <taxon>Streptomycetaceae</taxon>
        <taxon>Streptomyces</taxon>
    </lineage>
</organism>
<evidence type="ECO:0000313" key="2">
    <source>
        <dbReference type="Proteomes" id="UP001598352"/>
    </source>
</evidence>
<evidence type="ECO:0000313" key="1">
    <source>
        <dbReference type="EMBL" id="MFD4821133.1"/>
    </source>
</evidence>
<name>A0ABW6ES61_9ACTN</name>
<dbReference type="InterPro" id="IPR036412">
    <property type="entry name" value="HAD-like_sf"/>
</dbReference>
<protein>
    <submittedName>
        <fullName evidence="1">HAD family hydrolase</fullName>
        <ecNumber evidence="1">3.-.-.-</ecNumber>
    </submittedName>
</protein>
<reference evidence="1 2" key="1">
    <citation type="submission" date="2024-09" db="EMBL/GenBank/DDBJ databases">
        <title>The Natural Products Discovery Center: Release of the First 8490 Sequenced Strains for Exploring Actinobacteria Biosynthetic Diversity.</title>
        <authorList>
            <person name="Kalkreuter E."/>
            <person name="Kautsar S.A."/>
            <person name="Yang D."/>
            <person name="Bader C.D."/>
            <person name="Teijaro C.N."/>
            <person name="Fluegel L."/>
            <person name="Davis C.M."/>
            <person name="Simpson J.R."/>
            <person name="Lauterbach L."/>
            <person name="Steele A.D."/>
            <person name="Gui C."/>
            <person name="Meng S."/>
            <person name="Li G."/>
            <person name="Viehrig K."/>
            <person name="Ye F."/>
            <person name="Su P."/>
            <person name="Kiefer A.F."/>
            <person name="Nichols A."/>
            <person name="Cepeda A.J."/>
            <person name="Yan W."/>
            <person name="Fan B."/>
            <person name="Jiang Y."/>
            <person name="Adhikari A."/>
            <person name="Zheng C.-J."/>
            <person name="Schuster L."/>
            <person name="Cowan T.M."/>
            <person name="Smanski M.J."/>
            <person name="Chevrette M.G."/>
            <person name="De Carvalho L.P.S."/>
            <person name="Shen B."/>
        </authorList>
    </citation>
    <scope>NUCLEOTIDE SEQUENCE [LARGE SCALE GENOMIC DNA]</scope>
    <source>
        <strain evidence="1 2">NPDC058428</strain>
    </source>
</reference>
<dbReference type="Pfam" id="PF12710">
    <property type="entry name" value="HAD"/>
    <property type="match status" value="1"/>
</dbReference>